<sequence>MFSSESLPIQINFEIYNLKRHNQPKLQNKCSFQVLQEDTLAMKLFVPTITLPTGAPSPFDKHT</sequence>
<keyword evidence="2" id="KW-1185">Reference proteome</keyword>
<dbReference type="Gramene" id="mRNA:HanXRQr2_Chr14g0659781">
    <property type="protein sequence ID" value="CDS:HanXRQr2_Chr14g0659781.1"/>
    <property type="gene ID" value="HanXRQr2_Chr14g0659781"/>
</dbReference>
<reference evidence="1" key="2">
    <citation type="submission" date="2020-06" db="EMBL/GenBank/DDBJ databases">
        <title>Helianthus annuus Genome sequencing and assembly Release 2.</title>
        <authorList>
            <person name="Gouzy J."/>
            <person name="Langlade N."/>
            <person name="Munos S."/>
        </authorList>
    </citation>
    <scope>NUCLEOTIDE SEQUENCE</scope>
    <source>
        <tissue evidence="1">Leaves</tissue>
    </source>
</reference>
<protein>
    <submittedName>
        <fullName evidence="1">Uncharacterized protein</fullName>
    </submittedName>
</protein>
<evidence type="ECO:0000313" key="2">
    <source>
        <dbReference type="Proteomes" id="UP000215914"/>
    </source>
</evidence>
<proteinExistence type="predicted"/>
<accession>A0A9K3H9U7</accession>
<gene>
    <name evidence="1" type="ORF">HanXRQr2_Chr14g0659781</name>
</gene>
<name>A0A9K3H9U7_HELAN</name>
<dbReference type="EMBL" id="MNCJ02000329">
    <property type="protein sequence ID" value="KAF5770469.1"/>
    <property type="molecule type" value="Genomic_DNA"/>
</dbReference>
<reference evidence="1" key="1">
    <citation type="journal article" date="2017" name="Nature">
        <title>The sunflower genome provides insights into oil metabolism, flowering and Asterid evolution.</title>
        <authorList>
            <person name="Badouin H."/>
            <person name="Gouzy J."/>
            <person name="Grassa C.J."/>
            <person name="Murat F."/>
            <person name="Staton S.E."/>
            <person name="Cottret L."/>
            <person name="Lelandais-Briere C."/>
            <person name="Owens G.L."/>
            <person name="Carrere S."/>
            <person name="Mayjonade B."/>
            <person name="Legrand L."/>
            <person name="Gill N."/>
            <person name="Kane N.C."/>
            <person name="Bowers J.E."/>
            <person name="Hubner S."/>
            <person name="Bellec A."/>
            <person name="Berard A."/>
            <person name="Berges H."/>
            <person name="Blanchet N."/>
            <person name="Boniface M.C."/>
            <person name="Brunel D."/>
            <person name="Catrice O."/>
            <person name="Chaidir N."/>
            <person name="Claudel C."/>
            <person name="Donnadieu C."/>
            <person name="Faraut T."/>
            <person name="Fievet G."/>
            <person name="Helmstetter N."/>
            <person name="King M."/>
            <person name="Knapp S.J."/>
            <person name="Lai Z."/>
            <person name="Le Paslier M.C."/>
            <person name="Lippi Y."/>
            <person name="Lorenzon L."/>
            <person name="Mandel J.R."/>
            <person name="Marage G."/>
            <person name="Marchand G."/>
            <person name="Marquand E."/>
            <person name="Bret-Mestries E."/>
            <person name="Morien E."/>
            <person name="Nambeesan S."/>
            <person name="Nguyen T."/>
            <person name="Pegot-Espagnet P."/>
            <person name="Pouilly N."/>
            <person name="Raftis F."/>
            <person name="Sallet E."/>
            <person name="Schiex T."/>
            <person name="Thomas J."/>
            <person name="Vandecasteele C."/>
            <person name="Vares D."/>
            <person name="Vear F."/>
            <person name="Vautrin S."/>
            <person name="Crespi M."/>
            <person name="Mangin B."/>
            <person name="Burke J.M."/>
            <person name="Salse J."/>
            <person name="Munos S."/>
            <person name="Vincourt P."/>
            <person name="Rieseberg L.H."/>
            <person name="Langlade N.B."/>
        </authorList>
    </citation>
    <scope>NUCLEOTIDE SEQUENCE</scope>
    <source>
        <tissue evidence="1">Leaves</tissue>
    </source>
</reference>
<dbReference type="Proteomes" id="UP000215914">
    <property type="component" value="Unassembled WGS sequence"/>
</dbReference>
<dbReference type="AlphaFoldDB" id="A0A9K3H9U7"/>
<evidence type="ECO:0000313" key="1">
    <source>
        <dbReference type="EMBL" id="KAF5770469.1"/>
    </source>
</evidence>
<organism evidence="1 2">
    <name type="scientific">Helianthus annuus</name>
    <name type="common">Common sunflower</name>
    <dbReference type="NCBI Taxonomy" id="4232"/>
    <lineage>
        <taxon>Eukaryota</taxon>
        <taxon>Viridiplantae</taxon>
        <taxon>Streptophyta</taxon>
        <taxon>Embryophyta</taxon>
        <taxon>Tracheophyta</taxon>
        <taxon>Spermatophyta</taxon>
        <taxon>Magnoliopsida</taxon>
        <taxon>eudicotyledons</taxon>
        <taxon>Gunneridae</taxon>
        <taxon>Pentapetalae</taxon>
        <taxon>asterids</taxon>
        <taxon>campanulids</taxon>
        <taxon>Asterales</taxon>
        <taxon>Asteraceae</taxon>
        <taxon>Asteroideae</taxon>
        <taxon>Heliantheae alliance</taxon>
        <taxon>Heliantheae</taxon>
        <taxon>Helianthus</taxon>
    </lineage>
</organism>
<comment type="caution">
    <text evidence="1">The sequence shown here is derived from an EMBL/GenBank/DDBJ whole genome shotgun (WGS) entry which is preliminary data.</text>
</comment>